<keyword evidence="1" id="KW-0812">Transmembrane</keyword>
<evidence type="ECO:0000313" key="5">
    <source>
        <dbReference type="Proteomes" id="UP000075411"/>
    </source>
</evidence>
<feature type="chain" id="PRO_5015051066" description="DUF3325 domain-containing protein" evidence="2">
    <location>
        <begin position="25"/>
        <end position="106"/>
    </location>
</feature>
<dbReference type="Pfam" id="PF11804">
    <property type="entry name" value="DUF3325"/>
    <property type="match status" value="1"/>
</dbReference>
<evidence type="ECO:0000256" key="1">
    <source>
        <dbReference type="SAM" id="Phobius"/>
    </source>
</evidence>
<dbReference type="EMBL" id="JOMM01000013">
    <property type="protein sequence ID" value="OUI86918.1"/>
    <property type="molecule type" value="Genomic_DNA"/>
</dbReference>
<keyword evidence="1" id="KW-1133">Transmembrane helix</keyword>
<dbReference type="PATRIC" id="fig|104102.12.peg.2421"/>
<dbReference type="EMBL" id="LHZT01000132">
    <property type="protein sequence ID" value="KXV55238.1"/>
    <property type="molecule type" value="Genomic_DNA"/>
</dbReference>
<accession>A0A149TQ11</accession>
<evidence type="ECO:0000313" key="4">
    <source>
        <dbReference type="EMBL" id="OUI86918.1"/>
    </source>
</evidence>
<protein>
    <recommendedName>
        <fullName evidence="7">DUF3325 domain-containing protein</fullName>
    </recommendedName>
</protein>
<dbReference type="Proteomes" id="UP000075411">
    <property type="component" value="Unassembled WGS sequence"/>
</dbReference>
<comment type="caution">
    <text evidence="3">The sequence shown here is derived from an EMBL/GenBank/DDBJ whole genome shotgun (WGS) entry which is preliminary data.</text>
</comment>
<feature type="signal peptide" evidence="2">
    <location>
        <begin position="1"/>
        <end position="24"/>
    </location>
</feature>
<feature type="transmembrane region" description="Helical" evidence="1">
    <location>
        <begin position="65"/>
        <end position="89"/>
    </location>
</feature>
<reference evidence="3 5" key="2">
    <citation type="submission" date="2015-06" db="EMBL/GenBank/DDBJ databases">
        <title>Improved classification and identification of acetic acid bacteria using matrix-assisted laser desorption/ionization time-of-flight mass spectrometry; Gluconobacter nephelii and Gluconobacter uchimurae are later heterotypic synonyms of Gluconobacter japonicus and Gluconobacter oxydans, respectively.</title>
        <authorList>
            <person name="Li L."/>
            <person name="Cleenwerck I."/>
            <person name="De Vuyst L."/>
            <person name="Vandamme P."/>
        </authorList>
    </citation>
    <scope>NUCLEOTIDE SEQUENCE [LARGE SCALE GENOMIC DNA]</scope>
    <source>
        <strain evidence="3 5">LMG 1663</strain>
    </source>
</reference>
<organism evidence="3 5">
    <name type="scientific">Acetobacter tropicalis</name>
    <dbReference type="NCBI Taxonomy" id="104102"/>
    <lineage>
        <taxon>Bacteria</taxon>
        <taxon>Pseudomonadati</taxon>
        <taxon>Pseudomonadota</taxon>
        <taxon>Alphaproteobacteria</taxon>
        <taxon>Acetobacterales</taxon>
        <taxon>Acetobacteraceae</taxon>
        <taxon>Acetobacter</taxon>
    </lineage>
</organism>
<dbReference type="Proteomes" id="UP000194565">
    <property type="component" value="Unassembled WGS sequence"/>
</dbReference>
<evidence type="ECO:0000256" key="2">
    <source>
        <dbReference type="SAM" id="SignalP"/>
    </source>
</evidence>
<name>A0A149TQ11_9PROT</name>
<feature type="transmembrane region" description="Helical" evidence="1">
    <location>
        <begin position="40"/>
        <end position="58"/>
    </location>
</feature>
<dbReference type="AlphaFoldDB" id="A0A149TQ11"/>
<dbReference type="InterPro" id="IPR021762">
    <property type="entry name" value="DUF3325"/>
</dbReference>
<dbReference type="RefSeq" id="WP_061488937.1">
    <property type="nucleotide sequence ID" value="NZ_JOMM01000013.1"/>
</dbReference>
<reference evidence="4 6" key="1">
    <citation type="submission" date="2014-06" db="EMBL/GenBank/DDBJ databases">
        <authorList>
            <person name="Ju J."/>
            <person name="Zhang J."/>
        </authorList>
    </citation>
    <scope>NUCLEOTIDE SEQUENCE [LARGE SCALE GENOMIC DNA]</scope>
    <source>
        <strain evidence="4">DmW_042</strain>
    </source>
</reference>
<evidence type="ECO:0000313" key="6">
    <source>
        <dbReference type="Proteomes" id="UP000194565"/>
    </source>
</evidence>
<gene>
    <name evidence="3" type="ORF">AD947_14965</name>
    <name evidence="4" type="ORF">HC62_02380</name>
</gene>
<evidence type="ECO:0008006" key="7">
    <source>
        <dbReference type="Google" id="ProtNLM"/>
    </source>
</evidence>
<sequence length="106" mass="11559">MLLPIACLALTAVCLLALATPRQATTLFTPPLRPRHQSLLRTAGFFLLGASFFLCCLAENAARLLLALTGLLSIYAALAALCCTAWTHFRKNPHSHHTATRPKHPR</sequence>
<proteinExistence type="predicted"/>
<evidence type="ECO:0000313" key="3">
    <source>
        <dbReference type="EMBL" id="KXV55238.1"/>
    </source>
</evidence>
<keyword evidence="2" id="KW-0732">Signal</keyword>
<keyword evidence="1" id="KW-0472">Membrane</keyword>